<organism evidence="1 2">
    <name type="scientific">Nostoc sphaeroides CCNUC1</name>
    <dbReference type="NCBI Taxonomy" id="2653204"/>
    <lineage>
        <taxon>Bacteria</taxon>
        <taxon>Bacillati</taxon>
        <taxon>Cyanobacteriota</taxon>
        <taxon>Cyanophyceae</taxon>
        <taxon>Nostocales</taxon>
        <taxon>Nostocaceae</taxon>
        <taxon>Nostoc</taxon>
    </lineage>
</organism>
<dbReference type="AlphaFoldDB" id="A0A5P8W609"/>
<sequence>MDIEARPKYMAGRFRILWIRSYKSTICPSCLKFGFGDLEIAA</sequence>
<gene>
    <name evidence="1" type="ORF">GXM_04941</name>
</gene>
<name>A0A5P8W609_9NOSO</name>
<proteinExistence type="predicted"/>
<reference evidence="1 2" key="1">
    <citation type="submission" date="2019-10" db="EMBL/GenBank/DDBJ databases">
        <title>Genomic and transcriptomic insights into the perfect genentic adaptation of a filamentous nitrogen-fixing cyanobacterium to rice fields.</title>
        <authorList>
            <person name="Chen Z."/>
        </authorList>
    </citation>
    <scope>NUCLEOTIDE SEQUENCE [LARGE SCALE GENOMIC DNA]</scope>
    <source>
        <strain evidence="1">CCNUC1</strain>
    </source>
</reference>
<protein>
    <submittedName>
        <fullName evidence="1">Uncharacterized protein</fullName>
    </submittedName>
</protein>
<dbReference type="KEGG" id="nsh:GXM_04941"/>
<dbReference type="EMBL" id="CP045226">
    <property type="protein sequence ID" value="QFS47449.1"/>
    <property type="molecule type" value="Genomic_DNA"/>
</dbReference>
<accession>A0A5P8W609</accession>
<keyword evidence="2" id="KW-1185">Reference proteome</keyword>
<evidence type="ECO:0000313" key="2">
    <source>
        <dbReference type="Proteomes" id="UP000326678"/>
    </source>
</evidence>
<dbReference type="Proteomes" id="UP000326678">
    <property type="component" value="Chromosome Gxm1"/>
</dbReference>
<evidence type="ECO:0000313" key="1">
    <source>
        <dbReference type="EMBL" id="QFS47449.1"/>
    </source>
</evidence>